<dbReference type="GO" id="GO:0009383">
    <property type="term" value="F:rRNA (cytosine-C5-)-methyltransferase activity"/>
    <property type="evidence" value="ECO:0007669"/>
    <property type="project" value="TreeGrafter"/>
</dbReference>
<dbReference type="InterPro" id="IPR054728">
    <property type="entry name" value="RsmB-like_ferredoxin"/>
</dbReference>
<dbReference type="PROSITE" id="PS51686">
    <property type="entry name" value="SAM_MT_RSMB_NOP"/>
    <property type="match status" value="1"/>
</dbReference>
<dbReference type="EMBL" id="CAJNNW010029232">
    <property type="protein sequence ID" value="CAE8699566.1"/>
    <property type="molecule type" value="Genomic_DNA"/>
</dbReference>
<dbReference type="GO" id="GO:0003723">
    <property type="term" value="F:RNA binding"/>
    <property type="evidence" value="ECO:0007669"/>
    <property type="project" value="UniProtKB-UniRule"/>
</dbReference>
<dbReference type="PRINTS" id="PR02008">
    <property type="entry name" value="RCMTFAMILY"/>
</dbReference>
<dbReference type="Pfam" id="PF22458">
    <property type="entry name" value="RsmF-B_ferredox"/>
    <property type="match status" value="1"/>
</dbReference>
<dbReference type="InterPro" id="IPR001678">
    <property type="entry name" value="MeTrfase_RsmB-F_NOP2_dom"/>
</dbReference>
<dbReference type="SUPFAM" id="SSF53335">
    <property type="entry name" value="S-adenosyl-L-methionine-dependent methyltransferases"/>
    <property type="match status" value="1"/>
</dbReference>
<dbReference type="Pfam" id="PF01189">
    <property type="entry name" value="Methyltr_RsmB-F"/>
    <property type="match status" value="1"/>
</dbReference>
<keyword evidence="3 5" id="KW-0949">S-adenosyl-L-methionine</keyword>
<evidence type="ECO:0000313" key="10">
    <source>
        <dbReference type="Proteomes" id="UP000626109"/>
    </source>
</evidence>
<feature type="binding site" evidence="5">
    <location>
        <position position="352"/>
    </location>
    <ligand>
        <name>S-adenosyl-L-methionine</name>
        <dbReference type="ChEBI" id="CHEBI:59789"/>
    </ligand>
</feature>
<feature type="region of interest" description="Disordered" evidence="6">
    <location>
        <begin position="506"/>
        <end position="528"/>
    </location>
</feature>
<proteinExistence type="inferred from homology"/>
<feature type="signal peptide" evidence="7">
    <location>
        <begin position="1"/>
        <end position="17"/>
    </location>
</feature>
<dbReference type="GO" id="GO:0070475">
    <property type="term" value="P:rRNA base methylation"/>
    <property type="evidence" value="ECO:0007669"/>
    <property type="project" value="TreeGrafter"/>
</dbReference>
<evidence type="ECO:0000256" key="2">
    <source>
        <dbReference type="ARBA" id="ARBA00022679"/>
    </source>
</evidence>
<evidence type="ECO:0000256" key="5">
    <source>
        <dbReference type="PROSITE-ProRule" id="PRU01023"/>
    </source>
</evidence>
<dbReference type="Gene3D" id="3.40.50.150">
    <property type="entry name" value="Vaccinia Virus protein VP39"/>
    <property type="match status" value="1"/>
</dbReference>
<dbReference type="PANTHER" id="PTHR22807:SF30">
    <property type="entry name" value="28S RRNA (CYTOSINE(4447)-C(5))-METHYLTRANSFERASE-RELATED"/>
    <property type="match status" value="1"/>
</dbReference>
<evidence type="ECO:0000256" key="4">
    <source>
        <dbReference type="ARBA" id="ARBA00022884"/>
    </source>
</evidence>
<dbReference type="InterPro" id="IPR049560">
    <property type="entry name" value="MeTrfase_RsmB-F_NOP2_cat"/>
</dbReference>
<evidence type="ECO:0000256" key="7">
    <source>
        <dbReference type="SAM" id="SignalP"/>
    </source>
</evidence>
<dbReference type="GO" id="GO:0005730">
    <property type="term" value="C:nucleolus"/>
    <property type="evidence" value="ECO:0007669"/>
    <property type="project" value="TreeGrafter"/>
</dbReference>
<comment type="caution">
    <text evidence="9">The sequence shown here is derived from an EMBL/GenBank/DDBJ whole genome shotgun (WGS) entry which is preliminary data.</text>
</comment>
<accession>A0A813KC19</accession>
<name>A0A813KC19_POLGL</name>
<dbReference type="PANTHER" id="PTHR22807">
    <property type="entry name" value="NOP2 YEAST -RELATED NOL1/NOP2/FMU SUN DOMAIN-CONTAINING"/>
    <property type="match status" value="1"/>
</dbReference>
<evidence type="ECO:0000259" key="8">
    <source>
        <dbReference type="PROSITE" id="PS51686"/>
    </source>
</evidence>
<feature type="binding site" evidence="5">
    <location>
        <position position="380"/>
    </location>
    <ligand>
        <name>S-adenosyl-L-methionine</name>
        <dbReference type="ChEBI" id="CHEBI:59789"/>
    </ligand>
</feature>
<evidence type="ECO:0000256" key="1">
    <source>
        <dbReference type="ARBA" id="ARBA00022603"/>
    </source>
</evidence>
<dbReference type="AlphaFoldDB" id="A0A813KC19"/>
<comment type="caution">
    <text evidence="5">Lacks conserved residue(s) required for the propagation of feature annotation.</text>
</comment>
<evidence type="ECO:0000256" key="3">
    <source>
        <dbReference type="ARBA" id="ARBA00022691"/>
    </source>
</evidence>
<evidence type="ECO:0000313" key="9">
    <source>
        <dbReference type="EMBL" id="CAE8699566.1"/>
    </source>
</evidence>
<sequence length="559" mass="59258">CCCCCCSCLSVDVVVFAMESCSLPGHLDALVGGEVPSSERTAKRGRLSGPGDAAKEVGDKAKDVGLVLHGAAAARLVGEVSLAALETWVASPGSDVEKALRKAMRARHSELWQAARAAIARRVLGVAVLRGRLAHLLEREVGAGSGQDAELLLELFIARELPQILGNVGELPEDWEAEPPSASARLGTAAAAAPLFRADEQPTAAVELAATWSLPSWLAERWVQELGSDTAFALGRAMTRPSRITLRANALKTSRQELMERLAAAGVRSLPTSESPWGLWLPDGRPPGGGVWQLPGWSEGLFEVQDEGSQLIALATEAQPGEHAVDYCAGRGGKTWLLTALVAPHGKVLAWDVDGKLRQQLRGSKAKGVGAADLVQVPEDRPFVVARGSGEASAGTEDPEVAHAGIIEGVDVALVDAPCSSCGALRRHPSQRWALKESDVEQLQGVQLQVLQEASALVRPGGRLVYATCSLLHAENGAIAEAFEASALGQDFEPWPFLRKDKGKDAQSEAAEVVDSAGPEDGPRRPAHHRMLLPHVEGTDGFFMARWRRRCTAAVDSAT</sequence>
<keyword evidence="7" id="KW-0732">Signal</keyword>
<dbReference type="InterPro" id="IPR029063">
    <property type="entry name" value="SAM-dependent_MTases_sf"/>
</dbReference>
<dbReference type="Proteomes" id="UP000626109">
    <property type="component" value="Unassembled WGS sequence"/>
</dbReference>
<evidence type="ECO:0000256" key="6">
    <source>
        <dbReference type="SAM" id="MobiDB-lite"/>
    </source>
</evidence>
<dbReference type="Gene3D" id="3.30.70.1170">
    <property type="entry name" value="Sun protein, domain 3"/>
    <property type="match status" value="1"/>
</dbReference>
<feature type="non-terminal residue" evidence="9">
    <location>
        <position position="1"/>
    </location>
</feature>
<feature type="domain" description="SAM-dependent MTase RsmB/NOP-type" evidence="8">
    <location>
        <begin position="234"/>
        <end position="550"/>
    </location>
</feature>
<keyword evidence="1 5" id="KW-0489">Methyltransferase</keyword>
<dbReference type="GO" id="GO:0000470">
    <property type="term" value="P:maturation of LSU-rRNA"/>
    <property type="evidence" value="ECO:0007669"/>
    <property type="project" value="TreeGrafter"/>
</dbReference>
<protein>
    <recommendedName>
        <fullName evidence="8">SAM-dependent MTase RsmB/NOP-type domain-containing protein</fullName>
    </recommendedName>
</protein>
<keyword evidence="2 5" id="KW-0808">Transferase</keyword>
<organism evidence="9 10">
    <name type="scientific">Polarella glacialis</name>
    <name type="common">Dinoflagellate</name>
    <dbReference type="NCBI Taxonomy" id="89957"/>
    <lineage>
        <taxon>Eukaryota</taxon>
        <taxon>Sar</taxon>
        <taxon>Alveolata</taxon>
        <taxon>Dinophyceae</taxon>
        <taxon>Suessiales</taxon>
        <taxon>Suessiaceae</taxon>
        <taxon>Polarella</taxon>
    </lineage>
</organism>
<gene>
    <name evidence="9" type="ORF">PGLA2088_LOCUS31214</name>
</gene>
<feature type="active site" description="Nucleophile" evidence="5">
    <location>
        <position position="469"/>
    </location>
</feature>
<keyword evidence="4 5" id="KW-0694">RNA-binding</keyword>
<dbReference type="InterPro" id="IPR023267">
    <property type="entry name" value="RCMT"/>
</dbReference>
<reference evidence="9" key="1">
    <citation type="submission" date="2021-02" db="EMBL/GenBank/DDBJ databases">
        <authorList>
            <person name="Dougan E. K."/>
            <person name="Rhodes N."/>
            <person name="Thang M."/>
            <person name="Chan C."/>
        </authorList>
    </citation>
    <scope>NUCLEOTIDE SEQUENCE</scope>
</reference>
<feature type="binding site" evidence="5">
    <location>
        <position position="416"/>
    </location>
    <ligand>
        <name>S-adenosyl-L-methionine</name>
        <dbReference type="ChEBI" id="CHEBI:59789"/>
    </ligand>
</feature>
<feature type="chain" id="PRO_5032764312" description="SAM-dependent MTase RsmB/NOP-type domain-containing protein" evidence="7">
    <location>
        <begin position="18"/>
        <end position="559"/>
    </location>
</feature>
<comment type="similarity">
    <text evidence="5">Belongs to the class I-like SAM-binding methyltransferase superfamily. RsmB/NOP family.</text>
</comment>